<gene>
    <name evidence="4" type="ORF">H5P30_20145</name>
</gene>
<evidence type="ECO:0000313" key="4">
    <source>
        <dbReference type="EMBL" id="MBC2604101.1"/>
    </source>
</evidence>
<evidence type="ECO:0000256" key="3">
    <source>
        <dbReference type="ARBA" id="ARBA00022695"/>
    </source>
</evidence>
<dbReference type="GO" id="GO:0070569">
    <property type="term" value="F:uridylyltransferase activity"/>
    <property type="evidence" value="ECO:0007669"/>
    <property type="project" value="InterPro"/>
</dbReference>
<evidence type="ECO:0000256" key="2">
    <source>
        <dbReference type="ARBA" id="ARBA00022679"/>
    </source>
</evidence>
<dbReference type="Gene3D" id="3.90.550.10">
    <property type="entry name" value="Spore Coat Polysaccharide Biosynthesis Protein SpsA, Chain A"/>
    <property type="match status" value="1"/>
</dbReference>
<organism evidence="4 5">
    <name type="scientific">Puniceicoccus vermicola</name>
    <dbReference type="NCBI Taxonomy" id="388746"/>
    <lineage>
        <taxon>Bacteria</taxon>
        <taxon>Pseudomonadati</taxon>
        <taxon>Verrucomicrobiota</taxon>
        <taxon>Opitutia</taxon>
        <taxon>Puniceicoccales</taxon>
        <taxon>Puniceicoccaceae</taxon>
        <taxon>Puniceicoccus</taxon>
    </lineage>
</organism>
<dbReference type="RefSeq" id="WP_185694718.1">
    <property type="nucleotide sequence ID" value="NZ_JACHVA010000138.1"/>
</dbReference>
<dbReference type="AlphaFoldDB" id="A0A7X1E6G4"/>
<keyword evidence="3" id="KW-0548">Nucleotidyltransferase</keyword>
<name>A0A7X1E6G4_9BACT</name>
<comment type="caution">
    <text evidence="4">The sequence shown here is derived from an EMBL/GenBank/DDBJ whole genome shotgun (WGS) entry which is preliminary data.</text>
</comment>
<dbReference type="InterPro" id="IPR039741">
    <property type="entry name" value="UDP-sugar_pyrophosphorylase"/>
</dbReference>
<protein>
    <submittedName>
        <fullName evidence="4">UDPGP type 1 family protein</fullName>
    </submittedName>
</protein>
<sequence>MEIDKLRSEYESAGQGQVFRFWEKLDEAQKESLAAQLAEVDLGEIQRLVDTLVKGQGESETDFESLQPAPYVPLPSEGGDAARWAEARKVGEEALRAGRVAAFTVAGGQGTRLGYEGPKGTFPVTPVREATLFQVFAEKILCASETYGVSIPWFIMTSRINHEATVSFFQENQFFGLKEEDVIFFSQGMMPAVDFDGKLILESPDSLALSPDGHGGSLRALVRSGATATMKERGIDIISYFQVDNPLVQAIDPTFVGFHVLEGSEMSSKMIPKAYAGEKVGHFTILDEKLTVIEYSDLPEELAEQKDEEGRLRFRAGSIAIHIISRDFVERMGDGEGGLPMHRANKKIGVAQENGETVKPDEPNGVKFEMFVFDALPEAKSPVVIETARDEDFSPVKNAEGLDSPETCRRDLLRQYVRWLKDVGVDVPADENGVPDRTFEVTPLRGFDRESFVENSKNQGLSVPSEGEVL</sequence>
<dbReference type="Proteomes" id="UP000525652">
    <property type="component" value="Unassembled WGS sequence"/>
</dbReference>
<evidence type="ECO:0000256" key="1">
    <source>
        <dbReference type="ARBA" id="ARBA00010401"/>
    </source>
</evidence>
<keyword evidence="2" id="KW-0808">Transferase</keyword>
<dbReference type="Pfam" id="PF01704">
    <property type="entry name" value="UDPGP"/>
    <property type="match status" value="1"/>
</dbReference>
<dbReference type="SUPFAM" id="SSF53448">
    <property type="entry name" value="Nucleotide-diphospho-sugar transferases"/>
    <property type="match status" value="1"/>
</dbReference>
<dbReference type="InterPro" id="IPR002618">
    <property type="entry name" value="UDPGP_fam"/>
</dbReference>
<dbReference type="PANTHER" id="PTHR11952">
    <property type="entry name" value="UDP- GLUCOSE PYROPHOSPHORYLASE"/>
    <property type="match status" value="1"/>
</dbReference>
<proteinExistence type="inferred from homology"/>
<keyword evidence="5" id="KW-1185">Reference proteome</keyword>
<dbReference type="EMBL" id="JACHVA010000138">
    <property type="protein sequence ID" value="MBC2604101.1"/>
    <property type="molecule type" value="Genomic_DNA"/>
</dbReference>
<dbReference type="InterPro" id="IPR029044">
    <property type="entry name" value="Nucleotide-diphossugar_trans"/>
</dbReference>
<dbReference type="CDD" id="cd04193">
    <property type="entry name" value="UDPGlcNAc_PPase"/>
    <property type="match status" value="1"/>
</dbReference>
<evidence type="ECO:0000313" key="5">
    <source>
        <dbReference type="Proteomes" id="UP000525652"/>
    </source>
</evidence>
<reference evidence="4 5" key="1">
    <citation type="submission" date="2020-07" db="EMBL/GenBank/DDBJ databases">
        <authorList>
            <person name="Feng X."/>
        </authorList>
    </citation>
    <scope>NUCLEOTIDE SEQUENCE [LARGE SCALE GENOMIC DNA]</scope>
    <source>
        <strain evidence="4 5">JCM14086</strain>
    </source>
</reference>
<accession>A0A7X1E6G4</accession>
<dbReference type="PANTHER" id="PTHR11952:SF2">
    <property type="entry name" value="LD24639P"/>
    <property type="match status" value="1"/>
</dbReference>
<comment type="similarity">
    <text evidence="1">Belongs to the UDPGP type 1 family.</text>
</comment>